<dbReference type="PROSITE" id="PS50983">
    <property type="entry name" value="FE_B12_PBP"/>
    <property type="match status" value="1"/>
</dbReference>
<dbReference type="InterPro" id="IPR050902">
    <property type="entry name" value="ABC_Transporter_SBP"/>
</dbReference>
<dbReference type="SUPFAM" id="SSF53807">
    <property type="entry name" value="Helical backbone' metal receptor"/>
    <property type="match status" value="1"/>
</dbReference>
<proteinExistence type="inferred from homology"/>
<dbReference type="Gene3D" id="3.40.50.1980">
    <property type="entry name" value="Nitrogenase molybdenum iron protein domain"/>
    <property type="match status" value="2"/>
</dbReference>
<keyword evidence="2" id="KW-0732">Signal</keyword>
<feature type="chain" id="PRO_5046494677" evidence="2">
    <location>
        <begin position="18"/>
        <end position="296"/>
    </location>
</feature>
<feature type="domain" description="Fe/B12 periplasmic-binding" evidence="3">
    <location>
        <begin position="41"/>
        <end position="296"/>
    </location>
</feature>
<gene>
    <name evidence="4" type="primary">isdE</name>
    <name evidence="4" type="ORF">ERS852473_01040</name>
</gene>
<dbReference type="Pfam" id="PF01497">
    <property type="entry name" value="Peripla_BP_2"/>
    <property type="match status" value="1"/>
</dbReference>
<dbReference type="Proteomes" id="UP000095488">
    <property type="component" value="Unassembled WGS sequence"/>
</dbReference>
<dbReference type="PANTHER" id="PTHR30535">
    <property type="entry name" value="VITAMIN B12-BINDING PROTEIN"/>
    <property type="match status" value="1"/>
</dbReference>
<evidence type="ECO:0000259" key="3">
    <source>
        <dbReference type="PROSITE" id="PS50983"/>
    </source>
</evidence>
<comment type="caution">
    <text evidence="4">The sequence shown here is derived from an EMBL/GenBank/DDBJ whole genome shotgun (WGS) entry which is preliminary data.</text>
</comment>
<feature type="signal peptide" evidence="2">
    <location>
        <begin position="1"/>
        <end position="17"/>
    </location>
</feature>
<organism evidence="4 5">
    <name type="scientific">Sarcina ventriculi</name>
    <name type="common">Clostridium ventriculi</name>
    <dbReference type="NCBI Taxonomy" id="1267"/>
    <lineage>
        <taxon>Bacteria</taxon>
        <taxon>Bacillati</taxon>
        <taxon>Bacillota</taxon>
        <taxon>Clostridia</taxon>
        <taxon>Eubacteriales</taxon>
        <taxon>Clostridiaceae</taxon>
        <taxon>Sarcina</taxon>
    </lineage>
</organism>
<evidence type="ECO:0000313" key="5">
    <source>
        <dbReference type="Proteomes" id="UP000095488"/>
    </source>
</evidence>
<keyword evidence="5" id="KW-1185">Reference proteome</keyword>
<evidence type="ECO:0000256" key="1">
    <source>
        <dbReference type="ARBA" id="ARBA00008814"/>
    </source>
</evidence>
<sequence length="296" mass="32491">MIKKFFIAILASMSVLAIGCGSDNNGTKEVNNTVGEVQELKIASGTVAATQVMDKLEMELVGVPQTSTELPKRYEGLTQIGQAFSPNLEVVVSLESDLLVLDSNFKEKLDEQVKQYGINTFYFNTTTFENFKNSILELGKLGNKENKAKELVEDLQSSVDEVLQKANKDNIKVAIVFGTGESYMLATDKSYVGDLLNSIGISNITDELEADSAYVNFSMEQVLDINPDYVLRLAHGNIEESKAGFEKEFSENPAWSSIKASENGNIYDLDPSIFGVSANLNVKEAITELGNIFYGE</sequence>
<protein>
    <submittedName>
        <fullName evidence="4">Staphylococcal iron-regulated protein F</fullName>
    </submittedName>
</protein>
<comment type="similarity">
    <text evidence="1">Belongs to the bacterial solute-binding protein 8 family.</text>
</comment>
<dbReference type="InterPro" id="IPR002491">
    <property type="entry name" value="ABC_transptr_periplasmic_BD"/>
</dbReference>
<accession>A0ABP2AT61</accession>
<evidence type="ECO:0000313" key="4">
    <source>
        <dbReference type="EMBL" id="CUN76834.1"/>
    </source>
</evidence>
<evidence type="ECO:0000256" key="2">
    <source>
        <dbReference type="SAM" id="SignalP"/>
    </source>
</evidence>
<dbReference type="RefSeq" id="WP_055258326.1">
    <property type="nucleotide sequence ID" value="NZ_BCMV01000066.1"/>
</dbReference>
<dbReference type="PROSITE" id="PS51257">
    <property type="entry name" value="PROKAR_LIPOPROTEIN"/>
    <property type="match status" value="1"/>
</dbReference>
<reference evidence="4 5" key="1">
    <citation type="submission" date="2015-09" db="EMBL/GenBank/DDBJ databases">
        <authorList>
            <consortium name="Pathogen Informatics"/>
            <person name="Wu L."/>
            <person name="Ma J."/>
        </authorList>
    </citation>
    <scope>NUCLEOTIDE SEQUENCE [LARGE SCALE GENOMIC DNA]</scope>
    <source>
        <strain evidence="4 5">2789STDY5834858</strain>
    </source>
</reference>
<dbReference type="EMBL" id="CYZR01000003">
    <property type="protein sequence ID" value="CUN76834.1"/>
    <property type="molecule type" value="Genomic_DNA"/>
</dbReference>
<name>A0ABP2AT61_SARVE</name>
<dbReference type="PANTHER" id="PTHR30535:SF36">
    <property type="entry name" value="HIGH-AFFINITY HEME UPTAKE SYSTEM PROTEIN ISDE"/>
    <property type="match status" value="1"/>
</dbReference>